<evidence type="ECO:0000313" key="14">
    <source>
        <dbReference type="EMBL" id="KAF2892220.1"/>
    </source>
</evidence>
<evidence type="ECO:0000256" key="11">
    <source>
        <dbReference type="ARBA" id="ARBA00023136"/>
    </source>
</evidence>
<evidence type="ECO:0000256" key="12">
    <source>
        <dbReference type="SAM" id="Phobius"/>
    </source>
</evidence>
<dbReference type="GO" id="GO:0006465">
    <property type="term" value="P:signal peptide processing"/>
    <property type="evidence" value="ECO:0007669"/>
    <property type="project" value="TreeGrafter"/>
</dbReference>
<keyword evidence="5 12" id="KW-0812">Transmembrane</keyword>
<dbReference type="InterPro" id="IPR035952">
    <property type="entry name" value="Rhomboid-like_sf"/>
</dbReference>
<dbReference type="InterPro" id="IPR022764">
    <property type="entry name" value="Peptidase_S54_rhomboid_dom"/>
</dbReference>
<comment type="subcellular location">
    <subcellularLocation>
        <location evidence="2">Mitochondrion inner membrane</location>
        <topology evidence="2">Multi-pass membrane protein</topology>
    </subcellularLocation>
</comment>
<feature type="transmembrane region" description="Helical" evidence="12">
    <location>
        <begin position="145"/>
        <end position="162"/>
    </location>
</feature>
<proteinExistence type="inferred from homology"/>
<dbReference type="FunFam" id="1.20.1540.10:FF:000005">
    <property type="entry name" value="Presenilins-associated rhomboid-like protein, mitochondrial"/>
    <property type="match status" value="1"/>
</dbReference>
<reference evidence="14" key="1">
    <citation type="submission" date="2019-08" db="EMBL/GenBank/DDBJ databases">
        <title>The genome of the North American firefly Photinus pyralis.</title>
        <authorList>
            <consortium name="Photinus pyralis genome working group"/>
            <person name="Fallon T.R."/>
            <person name="Sander Lower S.E."/>
            <person name="Weng J.-K."/>
        </authorList>
    </citation>
    <scope>NUCLEOTIDE SEQUENCE</scope>
    <source>
        <strain evidence="14">TRF0915ILg1</strain>
        <tissue evidence="14">Whole body</tissue>
    </source>
</reference>
<evidence type="ECO:0000256" key="8">
    <source>
        <dbReference type="ARBA" id="ARBA00022946"/>
    </source>
</evidence>
<dbReference type="EC" id="3.4.21.105" evidence="4"/>
<evidence type="ECO:0000256" key="10">
    <source>
        <dbReference type="ARBA" id="ARBA00023128"/>
    </source>
</evidence>
<dbReference type="OrthoDB" id="10260614at2759"/>
<evidence type="ECO:0000313" key="15">
    <source>
        <dbReference type="Proteomes" id="UP000801492"/>
    </source>
</evidence>
<feature type="transmembrane region" description="Helical" evidence="12">
    <location>
        <begin position="182"/>
        <end position="201"/>
    </location>
</feature>
<evidence type="ECO:0000259" key="13">
    <source>
        <dbReference type="Pfam" id="PF01694"/>
    </source>
</evidence>
<evidence type="ECO:0000256" key="4">
    <source>
        <dbReference type="ARBA" id="ARBA00013039"/>
    </source>
</evidence>
<keyword evidence="15" id="KW-1185">Reference proteome</keyword>
<accession>A0A8K0CRE1</accession>
<gene>
    <name evidence="14" type="ORF">ILUMI_13964</name>
</gene>
<dbReference type="EMBL" id="VTPC01008868">
    <property type="protein sequence ID" value="KAF2892220.1"/>
    <property type="molecule type" value="Genomic_DNA"/>
</dbReference>
<keyword evidence="11 12" id="KW-0472">Membrane</keyword>
<organism evidence="14 15">
    <name type="scientific">Ignelater luminosus</name>
    <name type="common">Cucubano</name>
    <name type="synonym">Pyrophorus luminosus</name>
    <dbReference type="NCBI Taxonomy" id="2038154"/>
    <lineage>
        <taxon>Eukaryota</taxon>
        <taxon>Metazoa</taxon>
        <taxon>Ecdysozoa</taxon>
        <taxon>Arthropoda</taxon>
        <taxon>Hexapoda</taxon>
        <taxon>Insecta</taxon>
        <taxon>Pterygota</taxon>
        <taxon>Neoptera</taxon>
        <taxon>Endopterygota</taxon>
        <taxon>Coleoptera</taxon>
        <taxon>Polyphaga</taxon>
        <taxon>Elateriformia</taxon>
        <taxon>Elateroidea</taxon>
        <taxon>Elateridae</taxon>
        <taxon>Agrypninae</taxon>
        <taxon>Pyrophorini</taxon>
        <taxon>Ignelater</taxon>
    </lineage>
</organism>
<keyword evidence="10" id="KW-0496">Mitochondrion</keyword>
<evidence type="ECO:0000256" key="1">
    <source>
        <dbReference type="ARBA" id="ARBA00000156"/>
    </source>
</evidence>
<feature type="transmembrane region" description="Helical" evidence="12">
    <location>
        <begin position="77"/>
        <end position="96"/>
    </location>
</feature>
<evidence type="ECO:0000256" key="2">
    <source>
        <dbReference type="ARBA" id="ARBA00004448"/>
    </source>
</evidence>
<keyword evidence="7" id="KW-0378">Hydrolase</keyword>
<feature type="transmembrane region" description="Helical" evidence="12">
    <location>
        <begin position="247"/>
        <end position="264"/>
    </location>
</feature>
<evidence type="ECO:0000256" key="9">
    <source>
        <dbReference type="ARBA" id="ARBA00022989"/>
    </source>
</evidence>
<keyword evidence="6" id="KW-0999">Mitochondrion inner membrane</keyword>
<keyword evidence="8" id="KW-0809">Transit peptide</keyword>
<dbReference type="Gene3D" id="1.20.1540.10">
    <property type="entry name" value="Rhomboid-like"/>
    <property type="match status" value="1"/>
</dbReference>
<feature type="transmembrane region" description="Helical" evidence="12">
    <location>
        <begin position="276"/>
        <end position="304"/>
    </location>
</feature>
<comment type="caution">
    <text evidence="14">The sequence shown here is derived from an EMBL/GenBank/DDBJ whole genome shotgun (WGS) entry which is preliminary data.</text>
</comment>
<sequence>MALSRMLKLNEICCSRYPVFPQYNSCIPKFSNNVRTFRRVSHEAKSKKPVFESLASPFQNITVNANNIRAQNLWKPLGFTVAFSSVCFGGAAIWQYESMRSHAISMLKQPMGFVHKKTHEAHLKAGSWRRQVNNWWNSLTPGERVFVPICAINVLVFAAWRIPRLQPYMLKYFCSNPGSSNICWPMLLSTFSHYSAFHLFANMYVLHSFSSGAVASLGKEQFLGLYLSAGVISSFTSYLYKTIARQPGLSLGASGAIMAILGYVCTQYPDTKLGIIFLPFLTFSAGAAIKVIVSLDLAGVVLGWKVFDHAAHLGGAACGIAWSYWGNELLWHNREPILQYWHELRGAIK</sequence>
<dbReference type="Proteomes" id="UP000801492">
    <property type="component" value="Unassembled WGS sequence"/>
</dbReference>
<feature type="transmembrane region" description="Helical" evidence="12">
    <location>
        <begin position="221"/>
        <end position="240"/>
    </location>
</feature>
<dbReference type="AlphaFoldDB" id="A0A8K0CRE1"/>
<dbReference type="InterPro" id="IPR050925">
    <property type="entry name" value="Rhomboid_protease_S54"/>
</dbReference>
<keyword evidence="9 12" id="KW-1133">Transmembrane helix</keyword>
<name>A0A8K0CRE1_IGNLU</name>
<dbReference type="Pfam" id="PF01694">
    <property type="entry name" value="Rhomboid"/>
    <property type="match status" value="1"/>
</dbReference>
<dbReference type="PANTHER" id="PTHR43731:SF14">
    <property type="entry name" value="PRESENILIN-ASSOCIATED RHOMBOID-LIKE PROTEIN, MITOCHONDRIAL"/>
    <property type="match status" value="1"/>
</dbReference>
<feature type="domain" description="Peptidase S54 rhomboid" evidence="13">
    <location>
        <begin position="183"/>
        <end position="324"/>
    </location>
</feature>
<dbReference type="GO" id="GO:0004252">
    <property type="term" value="F:serine-type endopeptidase activity"/>
    <property type="evidence" value="ECO:0007669"/>
    <property type="project" value="InterPro"/>
</dbReference>
<comment type="similarity">
    <text evidence="3">Belongs to the peptidase S54 family.</text>
</comment>
<dbReference type="GO" id="GO:0005743">
    <property type="term" value="C:mitochondrial inner membrane"/>
    <property type="evidence" value="ECO:0007669"/>
    <property type="project" value="UniProtKB-SubCell"/>
</dbReference>
<evidence type="ECO:0000256" key="6">
    <source>
        <dbReference type="ARBA" id="ARBA00022792"/>
    </source>
</evidence>
<dbReference type="SUPFAM" id="SSF144091">
    <property type="entry name" value="Rhomboid-like"/>
    <property type="match status" value="1"/>
</dbReference>
<evidence type="ECO:0000256" key="3">
    <source>
        <dbReference type="ARBA" id="ARBA00009045"/>
    </source>
</evidence>
<dbReference type="PANTHER" id="PTHR43731">
    <property type="entry name" value="RHOMBOID PROTEASE"/>
    <property type="match status" value="1"/>
</dbReference>
<evidence type="ECO:0000256" key="7">
    <source>
        <dbReference type="ARBA" id="ARBA00022801"/>
    </source>
</evidence>
<comment type="catalytic activity">
    <reaction evidence="1">
        <text>Cleaves type-1 transmembrane domains using a catalytic dyad composed of serine and histidine that are contributed by different transmembrane domains.</text>
        <dbReference type="EC" id="3.4.21.105"/>
    </reaction>
</comment>
<protein>
    <recommendedName>
        <fullName evidence="4">rhomboid protease</fullName>
        <ecNumber evidence="4">3.4.21.105</ecNumber>
    </recommendedName>
</protein>
<evidence type="ECO:0000256" key="5">
    <source>
        <dbReference type="ARBA" id="ARBA00022692"/>
    </source>
</evidence>